<protein>
    <recommendedName>
        <fullName evidence="3">F-box domain-containing protein</fullName>
    </recommendedName>
</protein>
<evidence type="ECO:0000313" key="2">
    <source>
        <dbReference type="Proteomes" id="UP000032180"/>
    </source>
</evidence>
<dbReference type="PANTHER" id="PTHR34709:SF73">
    <property type="entry name" value="OS08G0469500 PROTEIN"/>
    <property type="match status" value="1"/>
</dbReference>
<dbReference type="HOGENOM" id="CLU_053616_0_0_1"/>
<dbReference type="InterPro" id="IPR036047">
    <property type="entry name" value="F-box-like_dom_sf"/>
</dbReference>
<evidence type="ECO:0000313" key="1">
    <source>
        <dbReference type="EnsemblPlants" id="LPERR08G14610.1"/>
    </source>
</evidence>
<accession>A0A0D9X8R8</accession>
<dbReference type="Gramene" id="LPERR08G14610.1">
    <property type="protein sequence ID" value="LPERR08G14610.1"/>
    <property type="gene ID" value="LPERR08G14610"/>
</dbReference>
<organism evidence="1 2">
    <name type="scientific">Leersia perrieri</name>
    <dbReference type="NCBI Taxonomy" id="77586"/>
    <lineage>
        <taxon>Eukaryota</taxon>
        <taxon>Viridiplantae</taxon>
        <taxon>Streptophyta</taxon>
        <taxon>Embryophyta</taxon>
        <taxon>Tracheophyta</taxon>
        <taxon>Spermatophyta</taxon>
        <taxon>Magnoliopsida</taxon>
        <taxon>Liliopsida</taxon>
        <taxon>Poales</taxon>
        <taxon>Poaceae</taxon>
        <taxon>BOP clade</taxon>
        <taxon>Oryzoideae</taxon>
        <taxon>Oryzeae</taxon>
        <taxon>Oryzinae</taxon>
        <taxon>Leersia</taxon>
    </lineage>
</organism>
<dbReference type="SUPFAM" id="SSF52047">
    <property type="entry name" value="RNI-like"/>
    <property type="match status" value="1"/>
</dbReference>
<dbReference type="Proteomes" id="UP000032180">
    <property type="component" value="Chromosome 8"/>
</dbReference>
<dbReference type="STRING" id="77586.A0A0D9X8R8"/>
<dbReference type="InterPro" id="IPR032675">
    <property type="entry name" value="LRR_dom_sf"/>
</dbReference>
<reference evidence="2" key="2">
    <citation type="submission" date="2013-12" db="EMBL/GenBank/DDBJ databases">
        <authorList>
            <person name="Yu Y."/>
            <person name="Lee S."/>
            <person name="de Baynast K."/>
            <person name="Wissotski M."/>
            <person name="Liu L."/>
            <person name="Talag J."/>
            <person name="Goicoechea J."/>
            <person name="Angelova A."/>
            <person name="Jetty R."/>
            <person name="Kudrna D."/>
            <person name="Golser W."/>
            <person name="Rivera L."/>
            <person name="Zhang J."/>
            <person name="Wing R."/>
        </authorList>
    </citation>
    <scope>NUCLEOTIDE SEQUENCE</scope>
</reference>
<dbReference type="eggNOG" id="ENOG502QS32">
    <property type="taxonomic scope" value="Eukaryota"/>
</dbReference>
<proteinExistence type="predicted"/>
<dbReference type="EnsemblPlants" id="LPERR08G14610.1">
    <property type="protein sequence ID" value="LPERR08G14610.1"/>
    <property type="gene ID" value="LPERR08G14610"/>
</dbReference>
<dbReference type="Gene3D" id="3.80.10.10">
    <property type="entry name" value="Ribonuclease Inhibitor"/>
    <property type="match status" value="1"/>
</dbReference>
<name>A0A0D9X8R8_9ORYZ</name>
<reference evidence="1 2" key="1">
    <citation type="submission" date="2012-08" db="EMBL/GenBank/DDBJ databases">
        <title>Oryza genome evolution.</title>
        <authorList>
            <person name="Wing R.A."/>
        </authorList>
    </citation>
    <scope>NUCLEOTIDE SEQUENCE</scope>
</reference>
<sequence>MERDGGGGGGGMDALPDGVVQQILSQLSSARDVAACAGVSRGLRGFVPFLPSLYFPRGAFDAAGGAAAADEAIGRMVDAASRLEQLVIYCPFSAALLPRWLAARSSTLRVLELRMDSAVPPSASGAGSGHMDCVAAVANLEELRLWGLTMTRAPAWGRLERLRVLEIIGAVMRDAAVNGAVAACPNLTILALIGCEFSGAVAITLPLLERCRLDFVGSANCSLALAAPRVESLEVQGFCWISLQGGNRLKHLTIAKNTGSVYSIDMGKLPELEKLSLRGVQWSWGAVSSALQCAREVKYLVMKVEFCGNHETLEPFPEVDLVDFFNSHPKLVKFEIHGAMFAAMCQKNSLKNLDSRFSTPCLEEVLITVRSPLNAEQKLDTLESLIKYSPRMRRMVIRISQMKNCHGSADGFFEEIFKFMHMNNGTVRIE</sequence>
<keyword evidence="2" id="KW-1185">Reference proteome</keyword>
<dbReference type="AlphaFoldDB" id="A0A0D9X8R8"/>
<evidence type="ECO:0008006" key="3">
    <source>
        <dbReference type="Google" id="ProtNLM"/>
    </source>
</evidence>
<dbReference type="InterPro" id="IPR055312">
    <property type="entry name" value="FBL15-like"/>
</dbReference>
<dbReference type="PANTHER" id="PTHR34709">
    <property type="entry name" value="OS10G0396666 PROTEIN"/>
    <property type="match status" value="1"/>
</dbReference>
<dbReference type="SUPFAM" id="SSF81383">
    <property type="entry name" value="F-box domain"/>
    <property type="match status" value="1"/>
</dbReference>
<reference evidence="1" key="3">
    <citation type="submission" date="2015-04" db="UniProtKB">
        <authorList>
            <consortium name="EnsemblPlants"/>
        </authorList>
    </citation>
    <scope>IDENTIFICATION</scope>
</reference>